<dbReference type="InterPro" id="IPR038063">
    <property type="entry name" value="Transpep_catalytic_dom"/>
</dbReference>
<feature type="signal peptide" evidence="7">
    <location>
        <begin position="1"/>
        <end position="37"/>
    </location>
</feature>
<evidence type="ECO:0000256" key="6">
    <source>
        <dbReference type="PROSITE-ProRule" id="PRU01373"/>
    </source>
</evidence>
<evidence type="ECO:0000313" key="10">
    <source>
        <dbReference type="Proteomes" id="UP000006666"/>
    </source>
</evidence>
<comment type="pathway">
    <text evidence="1 6">Cell wall biogenesis; peptidoglycan biosynthesis.</text>
</comment>
<keyword evidence="3 6" id="KW-0133">Cell shape</keyword>
<dbReference type="PANTHER" id="PTHR30582:SF2">
    <property type="entry name" value="L,D-TRANSPEPTIDASE YCIB-RELATED"/>
    <property type="match status" value="1"/>
</dbReference>
<protein>
    <submittedName>
        <fullName evidence="9">Peptidoglycan-binding domain-containing protein</fullName>
    </submittedName>
</protein>
<dbReference type="SUPFAM" id="SSF47090">
    <property type="entry name" value="PGBD-like"/>
    <property type="match status" value="1"/>
</dbReference>
<feature type="active site" description="Nucleophile" evidence="6">
    <location>
        <position position="217"/>
    </location>
</feature>
<keyword evidence="4 6" id="KW-0573">Peptidoglycan synthesis</keyword>
<dbReference type="HOGENOM" id="CLU_069585_2_0_11"/>
<dbReference type="Pfam" id="PF03734">
    <property type="entry name" value="YkuD"/>
    <property type="match status" value="1"/>
</dbReference>
<dbReference type="AlphaFoldDB" id="C7NJC8"/>
<feature type="chain" id="PRO_5002981203" evidence="7">
    <location>
        <begin position="38"/>
        <end position="279"/>
    </location>
</feature>
<dbReference type="RefSeq" id="WP_015779755.1">
    <property type="nucleotide sequence ID" value="NC_013169.1"/>
</dbReference>
<reference evidence="9 10" key="1">
    <citation type="journal article" date="2009" name="Stand. Genomic Sci.">
        <title>Complete genome sequence of Kytococcus sedentarius type strain (541).</title>
        <authorList>
            <person name="Sims D."/>
            <person name="Brettin T."/>
            <person name="Detter J.C."/>
            <person name="Han C."/>
            <person name="Lapidus A."/>
            <person name="Copeland A."/>
            <person name="Glavina Del Rio T."/>
            <person name="Nolan M."/>
            <person name="Chen F."/>
            <person name="Lucas S."/>
            <person name="Tice H."/>
            <person name="Cheng J.F."/>
            <person name="Bruce D."/>
            <person name="Goodwin L."/>
            <person name="Pitluck S."/>
            <person name="Ovchinnikova G."/>
            <person name="Pati A."/>
            <person name="Ivanova N."/>
            <person name="Mavrommatis K."/>
            <person name="Chen A."/>
            <person name="Palaniappan K."/>
            <person name="D'haeseleer P."/>
            <person name="Chain P."/>
            <person name="Bristow J."/>
            <person name="Eisen J.A."/>
            <person name="Markowitz V."/>
            <person name="Hugenholtz P."/>
            <person name="Schneider S."/>
            <person name="Goker M."/>
            <person name="Pukall R."/>
            <person name="Kyrpides N.C."/>
            <person name="Klenk H.P."/>
        </authorList>
    </citation>
    <scope>NUCLEOTIDE SEQUENCE [LARGE SCALE GENOMIC DNA]</scope>
    <source>
        <strain evidence="10">ATCC 14392 / DSM 20547 / JCM 11482 / CCUG 33030 / NBRC 15357 / NCTC 11040 / CCM 314 / 541</strain>
    </source>
</reference>
<dbReference type="UniPathway" id="UPA00219"/>
<accession>C7NJC8</accession>
<evidence type="ECO:0000256" key="1">
    <source>
        <dbReference type="ARBA" id="ARBA00004752"/>
    </source>
</evidence>
<dbReference type="Pfam" id="PF01471">
    <property type="entry name" value="PG_binding_1"/>
    <property type="match status" value="1"/>
</dbReference>
<dbReference type="eggNOG" id="COG1376">
    <property type="taxonomic scope" value="Bacteria"/>
</dbReference>
<dbReference type="InterPro" id="IPR006311">
    <property type="entry name" value="TAT_signal"/>
</dbReference>
<keyword evidence="10" id="KW-1185">Reference proteome</keyword>
<dbReference type="GO" id="GO:0005576">
    <property type="term" value="C:extracellular region"/>
    <property type="evidence" value="ECO:0007669"/>
    <property type="project" value="TreeGrafter"/>
</dbReference>
<dbReference type="InterPro" id="IPR050979">
    <property type="entry name" value="LD-transpeptidase"/>
</dbReference>
<evidence type="ECO:0000256" key="3">
    <source>
        <dbReference type="ARBA" id="ARBA00022960"/>
    </source>
</evidence>
<keyword evidence="2" id="KW-0808">Transferase</keyword>
<dbReference type="eggNOG" id="COG3409">
    <property type="taxonomic scope" value="Bacteria"/>
</dbReference>
<dbReference type="InterPro" id="IPR002477">
    <property type="entry name" value="Peptidoglycan-bd-like"/>
</dbReference>
<keyword evidence="5 6" id="KW-0961">Cell wall biogenesis/degradation</keyword>
<evidence type="ECO:0000256" key="7">
    <source>
        <dbReference type="SAM" id="SignalP"/>
    </source>
</evidence>
<dbReference type="InterPro" id="IPR036366">
    <property type="entry name" value="PGBDSf"/>
</dbReference>
<dbReference type="EMBL" id="CP001686">
    <property type="protein sequence ID" value="ACV06815.1"/>
    <property type="molecule type" value="Genomic_DNA"/>
</dbReference>
<dbReference type="PROSITE" id="PS52029">
    <property type="entry name" value="LD_TPASE"/>
    <property type="match status" value="1"/>
</dbReference>
<dbReference type="GO" id="GO:0071555">
    <property type="term" value="P:cell wall organization"/>
    <property type="evidence" value="ECO:0007669"/>
    <property type="project" value="UniProtKB-UniRule"/>
</dbReference>
<dbReference type="GO" id="GO:0008360">
    <property type="term" value="P:regulation of cell shape"/>
    <property type="evidence" value="ECO:0007669"/>
    <property type="project" value="UniProtKB-UniRule"/>
</dbReference>
<dbReference type="GO" id="GO:0016740">
    <property type="term" value="F:transferase activity"/>
    <property type="evidence" value="ECO:0007669"/>
    <property type="project" value="UniProtKB-KW"/>
</dbReference>
<dbReference type="Gene3D" id="1.10.101.10">
    <property type="entry name" value="PGBD-like superfamily/PGBD"/>
    <property type="match status" value="1"/>
</dbReference>
<dbReference type="InterPro" id="IPR005490">
    <property type="entry name" value="LD_TPept_cat_dom"/>
</dbReference>
<evidence type="ECO:0000313" key="9">
    <source>
        <dbReference type="EMBL" id="ACV06815.1"/>
    </source>
</evidence>
<feature type="domain" description="L,D-TPase catalytic" evidence="8">
    <location>
        <begin position="121"/>
        <end position="243"/>
    </location>
</feature>
<dbReference type="KEGG" id="kse:Ksed_18110"/>
<gene>
    <name evidence="9" type="ordered locus">Ksed_18110</name>
</gene>
<name>C7NJC8_KYTSD</name>
<dbReference type="CDD" id="cd16913">
    <property type="entry name" value="YkuD_like"/>
    <property type="match status" value="1"/>
</dbReference>
<feature type="active site" description="Proton donor/acceptor" evidence="6">
    <location>
        <position position="203"/>
    </location>
</feature>
<dbReference type="GO" id="GO:0071972">
    <property type="term" value="F:peptidoglycan L,D-transpeptidase activity"/>
    <property type="evidence" value="ECO:0007669"/>
    <property type="project" value="TreeGrafter"/>
</dbReference>
<proteinExistence type="predicted"/>
<evidence type="ECO:0000256" key="4">
    <source>
        <dbReference type="ARBA" id="ARBA00022984"/>
    </source>
</evidence>
<dbReference type="SUPFAM" id="SSF141523">
    <property type="entry name" value="L,D-transpeptidase catalytic domain-like"/>
    <property type="match status" value="1"/>
</dbReference>
<dbReference type="STRING" id="478801.Ksed_18110"/>
<evidence type="ECO:0000259" key="8">
    <source>
        <dbReference type="PROSITE" id="PS52029"/>
    </source>
</evidence>
<dbReference type="InterPro" id="IPR036365">
    <property type="entry name" value="PGBD-like_sf"/>
</dbReference>
<sequence>MSRTTLPTITRRQAVTGAAAVAATGATGLAAASSASAAYQVQRRTLRKGDRNDDVLYFQRKIRSAGFWAGTPDGVYGAQTEQAVWAVQKAYGLRRDGVVGNSTWLAAIRQPRIPVKTTKGRYIEIDLDRQLLFYVVDGQVKQVHNTSTGNGKGYWYNKKWYPHAKTPRGTWRSMWNTDSGWRVGQLGRMWRPYFFAPGGYAIHGSTFIPPYPDSHGCARLSVSAMNHMIATGAIRSDRDITVYGTGPNQDPLGGRFGAGTSSAPQHVVELGLTDVRSTI</sequence>
<keyword evidence="7" id="KW-0732">Signal</keyword>
<organism evidence="9 10">
    <name type="scientific">Kytococcus sedentarius (strain ATCC 14392 / DSM 20547 / JCM 11482 / CCUG 33030 / NBRC 15357 / NCTC 11040 / CCM 314 / 541)</name>
    <name type="common">Micrococcus sedentarius</name>
    <dbReference type="NCBI Taxonomy" id="478801"/>
    <lineage>
        <taxon>Bacteria</taxon>
        <taxon>Bacillati</taxon>
        <taxon>Actinomycetota</taxon>
        <taxon>Actinomycetes</taxon>
        <taxon>Micrococcales</taxon>
        <taxon>Kytococcaceae</taxon>
        <taxon>Kytococcus</taxon>
    </lineage>
</organism>
<dbReference type="Proteomes" id="UP000006666">
    <property type="component" value="Chromosome"/>
</dbReference>
<dbReference type="PROSITE" id="PS51318">
    <property type="entry name" value="TAT"/>
    <property type="match status" value="1"/>
</dbReference>
<dbReference type="Gene3D" id="2.40.440.10">
    <property type="entry name" value="L,D-transpeptidase catalytic domain-like"/>
    <property type="match status" value="1"/>
</dbReference>
<dbReference type="PANTHER" id="PTHR30582">
    <property type="entry name" value="L,D-TRANSPEPTIDASE"/>
    <property type="match status" value="1"/>
</dbReference>
<evidence type="ECO:0000256" key="5">
    <source>
        <dbReference type="ARBA" id="ARBA00023316"/>
    </source>
</evidence>
<evidence type="ECO:0000256" key="2">
    <source>
        <dbReference type="ARBA" id="ARBA00022679"/>
    </source>
</evidence>
<dbReference type="GO" id="GO:0018104">
    <property type="term" value="P:peptidoglycan-protein cross-linking"/>
    <property type="evidence" value="ECO:0007669"/>
    <property type="project" value="TreeGrafter"/>
</dbReference>